<evidence type="ECO:0000313" key="2">
    <source>
        <dbReference type="Proteomes" id="UP000298030"/>
    </source>
</evidence>
<protein>
    <submittedName>
        <fullName evidence="1">Uncharacterized protein</fullName>
    </submittedName>
</protein>
<evidence type="ECO:0000313" key="1">
    <source>
        <dbReference type="EMBL" id="TEB26861.1"/>
    </source>
</evidence>
<dbReference type="EMBL" id="QPFP01000045">
    <property type="protein sequence ID" value="TEB26861.1"/>
    <property type="molecule type" value="Genomic_DNA"/>
</dbReference>
<dbReference type="AlphaFoldDB" id="A0A4Y7SYR8"/>
<keyword evidence="2" id="KW-1185">Reference proteome</keyword>
<reference evidence="1 2" key="1">
    <citation type="journal article" date="2019" name="Nat. Ecol. Evol.">
        <title>Megaphylogeny resolves global patterns of mushroom evolution.</title>
        <authorList>
            <person name="Varga T."/>
            <person name="Krizsan K."/>
            <person name="Foldi C."/>
            <person name="Dima B."/>
            <person name="Sanchez-Garcia M."/>
            <person name="Sanchez-Ramirez S."/>
            <person name="Szollosi G.J."/>
            <person name="Szarkandi J.G."/>
            <person name="Papp V."/>
            <person name="Albert L."/>
            <person name="Andreopoulos W."/>
            <person name="Angelini C."/>
            <person name="Antonin V."/>
            <person name="Barry K.W."/>
            <person name="Bougher N.L."/>
            <person name="Buchanan P."/>
            <person name="Buyck B."/>
            <person name="Bense V."/>
            <person name="Catcheside P."/>
            <person name="Chovatia M."/>
            <person name="Cooper J."/>
            <person name="Damon W."/>
            <person name="Desjardin D."/>
            <person name="Finy P."/>
            <person name="Geml J."/>
            <person name="Haridas S."/>
            <person name="Hughes K."/>
            <person name="Justo A."/>
            <person name="Karasinski D."/>
            <person name="Kautmanova I."/>
            <person name="Kiss B."/>
            <person name="Kocsube S."/>
            <person name="Kotiranta H."/>
            <person name="LaButti K.M."/>
            <person name="Lechner B.E."/>
            <person name="Liimatainen K."/>
            <person name="Lipzen A."/>
            <person name="Lukacs Z."/>
            <person name="Mihaltcheva S."/>
            <person name="Morgado L.N."/>
            <person name="Niskanen T."/>
            <person name="Noordeloos M.E."/>
            <person name="Ohm R.A."/>
            <person name="Ortiz-Santana B."/>
            <person name="Ovrebo C."/>
            <person name="Racz N."/>
            <person name="Riley R."/>
            <person name="Savchenko A."/>
            <person name="Shiryaev A."/>
            <person name="Soop K."/>
            <person name="Spirin V."/>
            <person name="Szebenyi C."/>
            <person name="Tomsovsky M."/>
            <person name="Tulloss R.E."/>
            <person name="Uehling J."/>
            <person name="Grigoriev I.V."/>
            <person name="Vagvolgyi C."/>
            <person name="Papp T."/>
            <person name="Martin F.M."/>
            <person name="Miettinen O."/>
            <person name="Hibbett D.S."/>
            <person name="Nagy L.G."/>
        </authorList>
    </citation>
    <scope>NUCLEOTIDE SEQUENCE [LARGE SCALE GENOMIC DNA]</scope>
    <source>
        <strain evidence="1 2">FP101781</strain>
    </source>
</reference>
<name>A0A4Y7SYR8_COPMI</name>
<organism evidence="1 2">
    <name type="scientific">Coprinellus micaceus</name>
    <name type="common">Glistening ink-cap mushroom</name>
    <name type="synonym">Coprinus micaceus</name>
    <dbReference type="NCBI Taxonomy" id="71717"/>
    <lineage>
        <taxon>Eukaryota</taxon>
        <taxon>Fungi</taxon>
        <taxon>Dikarya</taxon>
        <taxon>Basidiomycota</taxon>
        <taxon>Agaricomycotina</taxon>
        <taxon>Agaricomycetes</taxon>
        <taxon>Agaricomycetidae</taxon>
        <taxon>Agaricales</taxon>
        <taxon>Agaricineae</taxon>
        <taxon>Psathyrellaceae</taxon>
        <taxon>Coprinellus</taxon>
    </lineage>
</organism>
<gene>
    <name evidence="1" type="ORF">FA13DRAFT_997274</name>
</gene>
<sequence>MGGCSLFAGVSTPLSSPLSELTCCRLALPLGRRGFAIVWLGVLSSKLQIAPDRRAGRLAPLLRACYATSIFSTFFRITQPRSSTMGAPTS</sequence>
<accession>A0A4Y7SYR8</accession>
<comment type="caution">
    <text evidence="1">The sequence shown here is derived from an EMBL/GenBank/DDBJ whole genome shotgun (WGS) entry which is preliminary data.</text>
</comment>
<dbReference type="Proteomes" id="UP000298030">
    <property type="component" value="Unassembled WGS sequence"/>
</dbReference>
<proteinExistence type="predicted"/>